<dbReference type="EMBL" id="JAPFRF010000003">
    <property type="protein sequence ID" value="KAJ7338158.1"/>
    <property type="molecule type" value="Genomic_DNA"/>
</dbReference>
<dbReference type="InterPro" id="IPR011010">
    <property type="entry name" value="DNA_brk_join_enz"/>
</dbReference>
<name>A0A9Q0Y132_9SAUR</name>
<reference evidence="3" key="1">
    <citation type="journal article" date="2023" name="DNA Res.">
        <title>Chromosome-level genome assembly of Phrynocephalus forsythii using third-generation DNA sequencing and Hi-C analysis.</title>
        <authorList>
            <person name="Qi Y."/>
            <person name="Zhao W."/>
            <person name="Zhao Y."/>
            <person name="Niu C."/>
            <person name="Cao S."/>
            <person name="Zhang Y."/>
        </authorList>
    </citation>
    <scope>NUCLEOTIDE SEQUENCE</scope>
    <source>
        <tissue evidence="3">Muscle</tissue>
    </source>
</reference>
<dbReference type="Proteomes" id="UP001142489">
    <property type="component" value="Unassembled WGS sequence"/>
</dbReference>
<evidence type="ECO:0000256" key="2">
    <source>
        <dbReference type="SAM" id="SignalP"/>
    </source>
</evidence>
<gene>
    <name evidence="3" type="ORF">JRQ81_010788</name>
</gene>
<dbReference type="AlphaFoldDB" id="A0A9Q0Y132"/>
<accession>A0A9Q0Y132</accession>
<sequence length="169" mass="17877">MVTGVLLIAAGLLAPCAALVAASGQDKSFTALCMADIHLAEGTLAVRISKTDQQGKGAEIVLGPCSVEGICPVAAMREYLTQRGSGRGYAFIHQNGHPLTKFQFATLTSRVLGTLGLGALRFGTHSSVTAAAVGYDEGSIRRLGRALALRRWCDEHEERDNHKNAPMLS</sequence>
<dbReference type="InterPro" id="IPR013762">
    <property type="entry name" value="Integrase-like_cat_sf"/>
</dbReference>
<comment type="caution">
    <text evidence="3">The sequence shown here is derived from an EMBL/GenBank/DDBJ whole genome shotgun (WGS) entry which is preliminary data.</text>
</comment>
<keyword evidence="2" id="KW-0732">Signal</keyword>
<dbReference type="PANTHER" id="PTHR34605">
    <property type="entry name" value="PHAGE_INTEGRASE DOMAIN-CONTAINING PROTEIN"/>
    <property type="match status" value="1"/>
</dbReference>
<dbReference type="InterPro" id="IPR052925">
    <property type="entry name" value="Phage_Integrase-like_Recomb"/>
</dbReference>
<dbReference type="PANTHER" id="PTHR34605:SF3">
    <property type="entry name" value="P CELL-TYPE AGGLUTINATION PROTEIN MAP4-LIKE-RELATED"/>
    <property type="match status" value="1"/>
</dbReference>
<feature type="chain" id="PRO_5040131720" description="Tyr recombinase domain-containing protein" evidence="2">
    <location>
        <begin position="19"/>
        <end position="169"/>
    </location>
</feature>
<keyword evidence="1" id="KW-0233">DNA recombination</keyword>
<evidence type="ECO:0000313" key="4">
    <source>
        <dbReference type="Proteomes" id="UP001142489"/>
    </source>
</evidence>
<proteinExistence type="predicted"/>
<feature type="signal peptide" evidence="2">
    <location>
        <begin position="1"/>
        <end position="18"/>
    </location>
</feature>
<keyword evidence="4" id="KW-1185">Reference proteome</keyword>
<dbReference type="GO" id="GO:0015074">
    <property type="term" value="P:DNA integration"/>
    <property type="evidence" value="ECO:0007669"/>
    <property type="project" value="InterPro"/>
</dbReference>
<dbReference type="Gene3D" id="1.10.443.10">
    <property type="entry name" value="Intergrase catalytic core"/>
    <property type="match status" value="1"/>
</dbReference>
<evidence type="ECO:0000256" key="1">
    <source>
        <dbReference type="ARBA" id="ARBA00023172"/>
    </source>
</evidence>
<dbReference type="GO" id="GO:0006310">
    <property type="term" value="P:DNA recombination"/>
    <property type="evidence" value="ECO:0007669"/>
    <property type="project" value="UniProtKB-KW"/>
</dbReference>
<evidence type="ECO:0000313" key="3">
    <source>
        <dbReference type="EMBL" id="KAJ7338158.1"/>
    </source>
</evidence>
<dbReference type="SUPFAM" id="SSF56349">
    <property type="entry name" value="DNA breaking-rejoining enzymes"/>
    <property type="match status" value="1"/>
</dbReference>
<dbReference type="OrthoDB" id="9863428at2759"/>
<protein>
    <recommendedName>
        <fullName evidence="5">Tyr recombinase domain-containing protein</fullName>
    </recommendedName>
</protein>
<organism evidence="3 4">
    <name type="scientific">Phrynocephalus forsythii</name>
    <dbReference type="NCBI Taxonomy" id="171643"/>
    <lineage>
        <taxon>Eukaryota</taxon>
        <taxon>Metazoa</taxon>
        <taxon>Chordata</taxon>
        <taxon>Craniata</taxon>
        <taxon>Vertebrata</taxon>
        <taxon>Euteleostomi</taxon>
        <taxon>Lepidosauria</taxon>
        <taxon>Squamata</taxon>
        <taxon>Bifurcata</taxon>
        <taxon>Unidentata</taxon>
        <taxon>Episquamata</taxon>
        <taxon>Toxicofera</taxon>
        <taxon>Iguania</taxon>
        <taxon>Acrodonta</taxon>
        <taxon>Agamidae</taxon>
        <taxon>Agaminae</taxon>
        <taxon>Phrynocephalus</taxon>
    </lineage>
</organism>
<dbReference type="GO" id="GO:0003677">
    <property type="term" value="F:DNA binding"/>
    <property type="evidence" value="ECO:0007669"/>
    <property type="project" value="InterPro"/>
</dbReference>
<evidence type="ECO:0008006" key="5">
    <source>
        <dbReference type="Google" id="ProtNLM"/>
    </source>
</evidence>